<evidence type="ECO:0000313" key="3">
    <source>
        <dbReference type="EMBL" id="RDU36735.1"/>
    </source>
</evidence>
<accession>A0A3D8GQG8</accession>
<feature type="domain" description="SWIM-type" evidence="2">
    <location>
        <begin position="52"/>
        <end position="90"/>
    </location>
</feature>
<evidence type="ECO:0000313" key="4">
    <source>
        <dbReference type="Proteomes" id="UP000257144"/>
    </source>
</evidence>
<evidence type="ECO:0000256" key="1">
    <source>
        <dbReference type="PROSITE-ProRule" id="PRU00325"/>
    </source>
</evidence>
<name>A0A3D8GQG8_9BACI</name>
<evidence type="ECO:0000259" key="2">
    <source>
        <dbReference type="PROSITE" id="PS50966"/>
    </source>
</evidence>
<keyword evidence="1" id="KW-0479">Metal-binding</keyword>
<reference evidence="3 4" key="1">
    <citation type="submission" date="2018-07" db="EMBL/GenBank/DDBJ databases">
        <title>Bacillus sp. YLB-04 draft genome sequence.</title>
        <authorList>
            <person name="Yu L."/>
            <person name="Tang X."/>
        </authorList>
    </citation>
    <scope>NUCLEOTIDE SEQUENCE [LARGE SCALE GENOMIC DNA]</scope>
    <source>
        <strain evidence="3 4">YLB-04</strain>
    </source>
</reference>
<keyword evidence="1" id="KW-0863">Zinc-finger</keyword>
<dbReference type="GO" id="GO:0008270">
    <property type="term" value="F:zinc ion binding"/>
    <property type="evidence" value="ECO:0007669"/>
    <property type="project" value="UniProtKB-KW"/>
</dbReference>
<protein>
    <recommendedName>
        <fullName evidence="2">SWIM-type domain-containing protein</fullName>
    </recommendedName>
</protein>
<proteinExistence type="predicted"/>
<dbReference type="Proteomes" id="UP000257144">
    <property type="component" value="Unassembled WGS sequence"/>
</dbReference>
<dbReference type="PROSITE" id="PS50966">
    <property type="entry name" value="ZF_SWIM"/>
    <property type="match status" value="1"/>
</dbReference>
<comment type="caution">
    <text evidence="3">The sequence shown here is derived from an EMBL/GenBank/DDBJ whole genome shotgun (WGS) entry which is preliminary data.</text>
</comment>
<keyword evidence="1" id="KW-0862">Zinc</keyword>
<sequence length="562" mass="65404">MGGNMDIHNFEEYFDPEILKRGKDYFYKNKVDHIIQSADGEFKAIITGSDVYSVRAHLSSRQEIDELTCDCPYDWTEHCKHKAAILYKIREMMDKNETTIQKVNPGQASQQSDLPKILSTLDKDELIKIVCDLSDQYPEIEKEIQFRYSVDDNEVSQCKTLVTESINKEKYKGFISWNKVGPAVKGAELALERAVQRLEGGFYNQAIGISLVVMPPIVKMIDFSDDSGYISPILNEATEIIKESAQKASEVESEQRQEVLFKKIIKEAKNKRYDGWSEWRHELLKAAAAFSGNKKMRSLLEKLIEQLLENEEPDNWSSDYEIEELKVLQLMLIERFDTEEKAEAFLESNIRYKTFREKAILRALEKGDFTKGLQLCEDGIVLNSSLPGRVDLWKRYRYKTYEQMGDIENQKVLARELLMNNNSDFYPIYKGLFPPGEWELEKESILNELENQNFSSVYRHIIESESETSRILLYCQNHKIEIMNLYEHIIEDYPREVSVLFSSYIKQQSKEAGDRKKYKGVCKVIRTYKKACGSGDANLLIDHLKSQYQRRPAFIEELNKIK</sequence>
<dbReference type="EMBL" id="QNQT01000004">
    <property type="protein sequence ID" value="RDU36735.1"/>
    <property type="molecule type" value="Genomic_DNA"/>
</dbReference>
<keyword evidence="4" id="KW-1185">Reference proteome</keyword>
<dbReference type="AlphaFoldDB" id="A0A3D8GQG8"/>
<organism evidence="3 4">
    <name type="scientific">Neobacillus piezotolerans</name>
    <dbReference type="NCBI Taxonomy" id="2259171"/>
    <lineage>
        <taxon>Bacteria</taxon>
        <taxon>Bacillati</taxon>
        <taxon>Bacillota</taxon>
        <taxon>Bacilli</taxon>
        <taxon>Bacillales</taxon>
        <taxon>Bacillaceae</taxon>
        <taxon>Neobacillus</taxon>
    </lineage>
</organism>
<gene>
    <name evidence="3" type="ORF">DRW41_11815</name>
</gene>
<dbReference type="InterPro" id="IPR007527">
    <property type="entry name" value="Znf_SWIM"/>
</dbReference>